<comment type="similarity">
    <text evidence="2">Belongs to the binding-protein-dependent transport system permease family. CysTW subfamily.</text>
</comment>
<dbReference type="CDD" id="cd06261">
    <property type="entry name" value="TM_PBP2"/>
    <property type="match status" value="1"/>
</dbReference>
<gene>
    <name evidence="10" type="ORF">J2S75_001990</name>
</gene>
<feature type="transmembrane region" description="Helical" evidence="8">
    <location>
        <begin position="174"/>
        <end position="194"/>
    </location>
</feature>
<feature type="transmembrane region" description="Helical" evidence="8">
    <location>
        <begin position="37"/>
        <end position="57"/>
    </location>
</feature>
<dbReference type="PANTHER" id="PTHR42929:SF1">
    <property type="entry name" value="INNER MEMBRANE ABC TRANSPORTER PERMEASE PROTEIN YDCU-RELATED"/>
    <property type="match status" value="1"/>
</dbReference>
<dbReference type="PANTHER" id="PTHR42929">
    <property type="entry name" value="INNER MEMBRANE ABC TRANSPORTER PERMEASE PROTEIN YDCU-RELATED-RELATED"/>
    <property type="match status" value="1"/>
</dbReference>
<evidence type="ECO:0000256" key="8">
    <source>
        <dbReference type="RuleBase" id="RU363032"/>
    </source>
</evidence>
<evidence type="ECO:0000256" key="3">
    <source>
        <dbReference type="ARBA" id="ARBA00022448"/>
    </source>
</evidence>
<keyword evidence="7 8" id="KW-0472">Membrane</keyword>
<dbReference type="RefSeq" id="WP_307019688.1">
    <property type="nucleotide sequence ID" value="NZ_JAUSUI010000004.1"/>
</dbReference>
<sequence>MSETAPAPASSTAPPATVPSRRATGARFALFWGAPPALWQAAFFLVPLGFLVAMTFWSVKNFRLTPDSTLANWVFILNASFFRNAYVYTFWLSVFTALIASVAAFPAAYTLAYKVSPAARRFMIFMLVVPFFTSYPVRIYSTQIFFSPQGIINSALAPLGLGPLHVLNTPTGTVVGYLVLTLPLVVLLQTFALANVPRTLIEAAHNLGCGRFRTIATVIIPSARIGLIVAGTFAFVLAFGDYVAPTYLGGSKPPTLSILIADQVKSGNNWPRASVVAVMMIVTLMVVMLVMIGLAYGRRKGRA</sequence>
<comment type="caution">
    <text evidence="10">The sequence shown here is derived from an EMBL/GenBank/DDBJ whole genome shotgun (WGS) entry which is preliminary data.</text>
</comment>
<evidence type="ECO:0000256" key="1">
    <source>
        <dbReference type="ARBA" id="ARBA00004651"/>
    </source>
</evidence>
<evidence type="ECO:0000256" key="5">
    <source>
        <dbReference type="ARBA" id="ARBA00022692"/>
    </source>
</evidence>
<evidence type="ECO:0000256" key="7">
    <source>
        <dbReference type="ARBA" id="ARBA00023136"/>
    </source>
</evidence>
<reference evidence="10 11" key="1">
    <citation type="submission" date="2023-07" db="EMBL/GenBank/DDBJ databases">
        <title>Genomic Encyclopedia of Type Strains, Phase IV (KMG-IV): sequencing the most valuable type-strain genomes for metagenomic binning, comparative biology and taxonomic classification.</title>
        <authorList>
            <person name="Goeker M."/>
        </authorList>
    </citation>
    <scope>NUCLEOTIDE SEQUENCE [LARGE SCALE GENOMIC DNA]</scope>
    <source>
        <strain evidence="10 11">DSM 2457</strain>
    </source>
</reference>
<dbReference type="Gene3D" id="1.10.3720.10">
    <property type="entry name" value="MetI-like"/>
    <property type="match status" value="1"/>
</dbReference>
<evidence type="ECO:0000256" key="6">
    <source>
        <dbReference type="ARBA" id="ARBA00022989"/>
    </source>
</evidence>
<keyword evidence="4" id="KW-1003">Cell membrane</keyword>
<feature type="transmembrane region" description="Helical" evidence="8">
    <location>
        <begin position="88"/>
        <end position="110"/>
    </location>
</feature>
<evidence type="ECO:0000256" key="2">
    <source>
        <dbReference type="ARBA" id="ARBA00007069"/>
    </source>
</evidence>
<dbReference type="InterPro" id="IPR000515">
    <property type="entry name" value="MetI-like"/>
</dbReference>
<organism evidence="10 11">
    <name type="scientific">Ancylobacter polymorphus</name>
    <dbReference type="NCBI Taxonomy" id="223390"/>
    <lineage>
        <taxon>Bacteria</taxon>
        <taxon>Pseudomonadati</taxon>
        <taxon>Pseudomonadota</taxon>
        <taxon>Alphaproteobacteria</taxon>
        <taxon>Hyphomicrobiales</taxon>
        <taxon>Xanthobacteraceae</taxon>
        <taxon>Ancylobacter</taxon>
    </lineage>
</organism>
<keyword evidence="3 8" id="KW-0813">Transport</keyword>
<name>A0ABU0BAU9_9HYPH</name>
<evidence type="ECO:0000256" key="4">
    <source>
        <dbReference type="ARBA" id="ARBA00022475"/>
    </source>
</evidence>
<dbReference type="SUPFAM" id="SSF161098">
    <property type="entry name" value="MetI-like"/>
    <property type="match status" value="1"/>
</dbReference>
<evidence type="ECO:0000313" key="10">
    <source>
        <dbReference type="EMBL" id="MDQ0302960.1"/>
    </source>
</evidence>
<dbReference type="InterPro" id="IPR035906">
    <property type="entry name" value="MetI-like_sf"/>
</dbReference>
<accession>A0ABU0BAU9</accession>
<feature type="domain" description="ABC transmembrane type-1" evidence="9">
    <location>
        <begin position="86"/>
        <end position="291"/>
    </location>
</feature>
<feature type="transmembrane region" description="Helical" evidence="8">
    <location>
        <begin position="215"/>
        <end position="239"/>
    </location>
</feature>
<evidence type="ECO:0000259" key="9">
    <source>
        <dbReference type="PROSITE" id="PS50928"/>
    </source>
</evidence>
<protein>
    <submittedName>
        <fullName evidence="10">ABC-type spermidine/putrescine transport system permease subunit I</fullName>
    </submittedName>
</protein>
<dbReference type="Pfam" id="PF00528">
    <property type="entry name" value="BPD_transp_1"/>
    <property type="match status" value="1"/>
</dbReference>
<feature type="transmembrane region" description="Helical" evidence="8">
    <location>
        <begin position="122"/>
        <end position="140"/>
    </location>
</feature>
<evidence type="ECO:0000313" key="11">
    <source>
        <dbReference type="Proteomes" id="UP001224682"/>
    </source>
</evidence>
<keyword evidence="6 8" id="KW-1133">Transmembrane helix</keyword>
<feature type="transmembrane region" description="Helical" evidence="8">
    <location>
        <begin position="275"/>
        <end position="297"/>
    </location>
</feature>
<proteinExistence type="inferred from homology"/>
<dbReference type="PROSITE" id="PS50928">
    <property type="entry name" value="ABC_TM1"/>
    <property type="match status" value="1"/>
</dbReference>
<dbReference type="Proteomes" id="UP001224682">
    <property type="component" value="Unassembled WGS sequence"/>
</dbReference>
<comment type="subcellular location">
    <subcellularLocation>
        <location evidence="1 8">Cell membrane</location>
        <topology evidence="1 8">Multi-pass membrane protein</topology>
    </subcellularLocation>
</comment>
<keyword evidence="5 8" id="KW-0812">Transmembrane</keyword>
<keyword evidence="11" id="KW-1185">Reference proteome</keyword>
<dbReference type="EMBL" id="JAUSUI010000004">
    <property type="protein sequence ID" value="MDQ0302960.1"/>
    <property type="molecule type" value="Genomic_DNA"/>
</dbReference>